<dbReference type="GO" id="GO:0006422">
    <property type="term" value="P:aspartyl-tRNA aminoacylation"/>
    <property type="evidence" value="ECO:0007669"/>
    <property type="project" value="UniProtKB-UniRule"/>
</dbReference>
<dbReference type="PRINTS" id="PR01042">
    <property type="entry name" value="TRNASYNTHASP"/>
</dbReference>
<evidence type="ECO:0000256" key="1">
    <source>
        <dbReference type="ARBA" id="ARBA00006303"/>
    </source>
</evidence>
<comment type="catalytic activity">
    <reaction evidence="7">
        <text>tRNA(Asx) + L-aspartate + ATP = L-aspartyl-tRNA(Asx) + AMP + diphosphate</text>
        <dbReference type="Rhea" id="RHEA:18349"/>
        <dbReference type="Rhea" id="RHEA-COMP:9710"/>
        <dbReference type="Rhea" id="RHEA-COMP:9711"/>
        <dbReference type="ChEBI" id="CHEBI:29991"/>
        <dbReference type="ChEBI" id="CHEBI:30616"/>
        <dbReference type="ChEBI" id="CHEBI:33019"/>
        <dbReference type="ChEBI" id="CHEBI:78442"/>
        <dbReference type="ChEBI" id="CHEBI:78516"/>
        <dbReference type="ChEBI" id="CHEBI:456215"/>
        <dbReference type="EC" id="6.1.1.23"/>
    </reaction>
</comment>
<evidence type="ECO:0000256" key="6">
    <source>
        <dbReference type="ARBA" id="ARBA00023146"/>
    </source>
</evidence>
<keyword evidence="6 7" id="KW-0030">Aminoacyl-tRNA synthetase</keyword>
<feature type="binding site" evidence="7">
    <location>
        <position position="365"/>
    </location>
    <ligand>
        <name>L-aspartate</name>
        <dbReference type="ChEBI" id="CHEBI:29991"/>
    </ligand>
</feature>
<feature type="binding site" evidence="7">
    <location>
        <position position="217"/>
    </location>
    <ligand>
        <name>L-aspartate</name>
        <dbReference type="ChEBI" id="CHEBI:29991"/>
    </ligand>
</feature>
<dbReference type="Pfam" id="PF01336">
    <property type="entry name" value="tRNA_anti-codon"/>
    <property type="match status" value="1"/>
</dbReference>
<gene>
    <name evidence="7" type="primary">aspS</name>
    <name evidence="9" type="ORF">A2819_00665</name>
</gene>
<protein>
    <recommendedName>
        <fullName evidence="7">Aspartate--tRNA(Asp/Asn) ligase</fullName>
        <ecNumber evidence="7">6.1.1.23</ecNumber>
    </recommendedName>
    <alternativeName>
        <fullName evidence="7">Aspartyl-tRNA synthetase</fullName>
        <shortName evidence="7">AspRS</shortName>
    </alternativeName>
    <alternativeName>
        <fullName evidence="7">Non-discriminating aspartyl-tRNA synthetase</fullName>
        <shortName evidence="7">ND-AspRS</shortName>
    </alternativeName>
</protein>
<keyword evidence="7" id="KW-0963">Cytoplasm</keyword>
<dbReference type="EMBL" id="MEYK01000002">
    <property type="protein sequence ID" value="OGD25781.1"/>
    <property type="molecule type" value="Genomic_DNA"/>
</dbReference>
<dbReference type="GO" id="GO:0005737">
    <property type="term" value="C:cytoplasm"/>
    <property type="evidence" value="ECO:0007669"/>
    <property type="project" value="UniProtKB-SubCell"/>
</dbReference>
<comment type="subunit">
    <text evidence="7">Homodimer.</text>
</comment>
<dbReference type="GO" id="GO:0005524">
    <property type="term" value="F:ATP binding"/>
    <property type="evidence" value="ECO:0007669"/>
    <property type="project" value="UniProtKB-UniRule"/>
</dbReference>
<dbReference type="InterPro" id="IPR047090">
    <property type="entry name" value="AspRS_core"/>
</dbReference>
<evidence type="ECO:0000256" key="7">
    <source>
        <dbReference type="HAMAP-Rule" id="MF_00044"/>
    </source>
</evidence>
<dbReference type="InterPro" id="IPR004524">
    <property type="entry name" value="Asp-tRNA-ligase_1"/>
</dbReference>
<dbReference type="InterPro" id="IPR006195">
    <property type="entry name" value="aa-tRNA-synth_II"/>
</dbReference>
<feature type="domain" description="Aminoacyl-transfer RNA synthetases class-II family profile" evidence="8">
    <location>
        <begin position="141"/>
        <end position="431"/>
    </location>
</feature>
<name>A0A1F5B5B1_9BACT</name>
<feature type="binding site" evidence="7">
    <location>
        <position position="323"/>
    </location>
    <ligand>
        <name>L-aspartate</name>
        <dbReference type="ChEBI" id="CHEBI:29991"/>
    </ligand>
</feature>
<dbReference type="HAMAP" id="MF_00044">
    <property type="entry name" value="Asp_tRNA_synth_type1"/>
    <property type="match status" value="1"/>
</dbReference>
<dbReference type="InterPro" id="IPR012340">
    <property type="entry name" value="NA-bd_OB-fold"/>
</dbReference>
<dbReference type="Gene3D" id="3.30.1360.30">
    <property type="entry name" value="GAD-like domain"/>
    <property type="match status" value="1"/>
</dbReference>
<dbReference type="Proteomes" id="UP000176431">
    <property type="component" value="Unassembled WGS sequence"/>
</dbReference>
<evidence type="ECO:0000256" key="5">
    <source>
        <dbReference type="ARBA" id="ARBA00022917"/>
    </source>
</evidence>
<comment type="subcellular location">
    <subcellularLocation>
        <location evidence="7">Cytoplasm</location>
    </subcellularLocation>
</comment>
<dbReference type="InterPro" id="IPR002312">
    <property type="entry name" value="Asp/Asn-tRNA-synth_IIb"/>
</dbReference>
<reference evidence="9 10" key="1">
    <citation type="journal article" date="2016" name="Nat. Commun.">
        <title>Thousands of microbial genomes shed light on interconnected biogeochemical processes in an aquifer system.</title>
        <authorList>
            <person name="Anantharaman K."/>
            <person name="Brown C.T."/>
            <person name="Hug L.A."/>
            <person name="Sharon I."/>
            <person name="Castelle C.J."/>
            <person name="Probst A.J."/>
            <person name="Thomas B.C."/>
            <person name="Singh A."/>
            <person name="Wilkins M.J."/>
            <person name="Karaoz U."/>
            <person name="Brodie E.L."/>
            <person name="Williams K.H."/>
            <person name="Hubbard S.S."/>
            <person name="Banfield J.F."/>
        </authorList>
    </citation>
    <scope>NUCLEOTIDE SEQUENCE [LARGE SCALE GENOMIC DNA]</scope>
</reference>
<keyword evidence="3 7" id="KW-0547">Nucleotide-binding</keyword>
<proteinExistence type="inferred from homology"/>
<dbReference type="GO" id="GO:0004815">
    <property type="term" value="F:aspartate-tRNA ligase activity"/>
    <property type="evidence" value="ECO:0007669"/>
    <property type="project" value="UniProtKB-UniRule"/>
</dbReference>
<dbReference type="InterPro" id="IPR047089">
    <property type="entry name" value="Asp-tRNA-ligase_1_N"/>
</dbReference>
<dbReference type="EC" id="6.1.1.23" evidence="7"/>
<dbReference type="PANTHER" id="PTHR22594:SF5">
    <property type="entry name" value="ASPARTATE--TRNA LIGASE, MITOCHONDRIAL"/>
    <property type="match status" value="1"/>
</dbReference>
<dbReference type="GO" id="GO:0050560">
    <property type="term" value="F:aspartate-tRNA(Asn) ligase activity"/>
    <property type="evidence" value="ECO:0007669"/>
    <property type="project" value="UniProtKB-EC"/>
</dbReference>
<dbReference type="SUPFAM" id="SSF50249">
    <property type="entry name" value="Nucleic acid-binding proteins"/>
    <property type="match status" value="1"/>
</dbReference>
<dbReference type="PROSITE" id="PS50862">
    <property type="entry name" value="AA_TRNA_LIGASE_II"/>
    <property type="match status" value="1"/>
</dbReference>
<dbReference type="InterPro" id="IPR004115">
    <property type="entry name" value="GAD-like_sf"/>
</dbReference>
<dbReference type="AlphaFoldDB" id="A0A1F5B5B1"/>
<dbReference type="Pfam" id="PF00152">
    <property type="entry name" value="tRNA-synt_2"/>
    <property type="match status" value="1"/>
</dbReference>
<evidence type="ECO:0000256" key="3">
    <source>
        <dbReference type="ARBA" id="ARBA00022741"/>
    </source>
</evidence>
<keyword evidence="2 7" id="KW-0436">Ligase</keyword>
<evidence type="ECO:0000313" key="9">
    <source>
        <dbReference type="EMBL" id="OGD25781.1"/>
    </source>
</evidence>
<feature type="region of interest" description="Aspartate" evidence="7">
    <location>
        <begin position="195"/>
        <end position="198"/>
    </location>
</feature>
<feature type="binding site" evidence="7">
    <location>
        <position position="358"/>
    </location>
    <ligand>
        <name>ATP</name>
        <dbReference type="ChEBI" id="CHEBI:30616"/>
    </ligand>
</feature>
<feature type="binding site" evidence="7">
    <location>
        <position position="171"/>
    </location>
    <ligand>
        <name>L-aspartate</name>
        <dbReference type="ChEBI" id="CHEBI:29991"/>
    </ligand>
</feature>
<dbReference type="GO" id="GO:0003676">
    <property type="term" value="F:nucleic acid binding"/>
    <property type="evidence" value="ECO:0007669"/>
    <property type="project" value="InterPro"/>
</dbReference>
<dbReference type="PANTHER" id="PTHR22594">
    <property type="entry name" value="ASPARTYL/LYSYL-TRNA SYNTHETASE"/>
    <property type="match status" value="1"/>
</dbReference>
<feature type="site" description="Important for tRNA non-discrimination" evidence="7">
    <location>
        <position position="29"/>
    </location>
</feature>
<dbReference type="InterPro" id="IPR004364">
    <property type="entry name" value="Aa-tRNA-synt_II"/>
</dbReference>
<comment type="caution">
    <text evidence="9">The sequence shown here is derived from an EMBL/GenBank/DDBJ whole genome shotgun (WGS) entry which is preliminary data.</text>
</comment>
<evidence type="ECO:0000259" key="8">
    <source>
        <dbReference type="PROSITE" id="PS50862"/>
    </source>
</evidence>
<keyword evidence="4 7" id="KW-0067">ATP-binding</keyword>
<dbReference type="Gene3D" id="3.30.930.10">
    <property type="entry name" value="Bira Bifunctional Protein, Domain 2"/>
    <property type="match status" value="2"/>
</dbReference>
<sequence length="461" mass="53345">MKRIFINETINKIGERIKVSGWVNVRRDHGKIIFIDLRDRSGLLQVVFAGNEELRKKADQLRSEWVISIEGTVKERPENLKNPKIETGEIELSAEELEILNEAKTPPFEIGGKDRISEELRMEYRYLDLRDPKMQKNLTKRSDVLRFLNNYFKDNGFIEIETPDLTKGTPEGAREFAVPSRKHPGKFYVLPQSPQQFKQLLMVAGLERYFQIARCFRDEDSRGDRQPEFTQLDVEMSFIEEEDVLDLIEKTMIKLVEEIFPNHKISKKPFPRLDYDETMAKYNSDKPDLRENKNNPNELAFAWVVNMPLLEYSKTEKKWVSSHHPFTAPKENLQQTTNDKQLGMIKAKAYDLVLNGYEIGGGSIRIHNRELQNKIFEILGVDGKDIEARFGHMLKAFEYGAPPHGGIALGLDRLMMILMNEPSIREVMAFPKTGDDRDLLLGAPSEISKIQLKDLHIDIKK</sequence>
<evidence type="ECO:0000313" key="10">
    <source>
        <dbReference type="Proteomes" id="UP000176431"/>
    </source>
</evidence>
<feature type="binding site" evidence="7">
    <location>
        <begin position="217"/>
        <end position="219"/>
    </location>
    <ligand>
        <name>ATP</name>
        <dbReference type="ChEBI" id="CHEBI:30616"/>
    </ligand>
</feature>
<dbReference type="CDD" id="cd00777">
    <property type="entry name" value="AspRS_core"/>
    <property type="match status" value="1"/>
</dbReference>
<dbReference type="SUPFAM" id="SSF55681">
    <property type="entry name" value="Class II aaRS and biotin synthetases"/>
    <property type="match status" value="1"/>
</dbReference>
<accession>A0A1F5B5B1</accession>
<organism evidence="9 10">
    <name type="scientific">Candidatus Azambacteria bacterium RIFCSPHIGHO2_01_FULL_40_24</name>
    <dbReference type="NCBI Taxonomy" id="1797301"/>
    <lineage>
        <taxon>Bacteria</taxon>
        <taxon>Candidatus Azamiibacteriota</taxon>
    </lineage>
</organism>
<feature type="binding site" evidence="7">
    <location>
        <begin position="410"/>
        <end position="413"/>
    </location>
    <ligand>
        <name>ATP</name>
        <dbReference type="ChEBI" id="CHEBI:30616"/>
    </ligand>
</feature>
<dbReference type="CDD" id="cd04317">
    <property type="entry name" value="EcAspRS_like_N"/>
    <property type="match status" value="1"/>
</dbReference>
<dbReference type="InterPro" id="IPR004365">
    <property type="entry name" value="NA-bd_OB_tRNA"/>
</dbReference>
<comment type="function">
    <text evidence="7">Aspartyl-tRNA synthetase with relaxed tRNA specificity since it is able to aspartylate not only its cognate tRNA(Asp) but also tRNA(Asn). Reaction proceeds in two steps: L-aspartate is first activated by ATP to form Asp-AMP and then transferred to the acceptor end of tRNA(Asp/Asn).</text>
</comment>
<keyword evidence="5 7" id="KW-0648">Protein biosynthesis</keyword>
<comment type="caution">
    <text evidence="7">Lacks conserved residue(s) required for the propagation of feature annotation.</text>
</comment>
<evidence type="ECO:0000256" key="2">
    <source>
        <dbReference type="ARBA" id="ARBA00022598"/>
    </source>
</evidence>
<dbReference type="NCBIfam" id="TIGR00459">
    <property type="entry name" value="aspS_bact"/>
    <property type="match status" value="1"/>
</dbReference>
<comment type="similarity">
    <text evidence="1 7">Belongs to the class-II aminoacyl-tRNA synthetase family. Type 1 subfamily.</text>
</comment>
<evidence type="ECO:0000256" key="4">
    <source>
        <dbReference type="ARBA" id="ARBA00022840"/>
    </source>
</evidence>
<dbReference type="Gene3D" id="2.40.50.140">
    <property type="entry name" value="Nucleic acid-binding proteins"/>
    <property type="match status" value="1"/>
</dbReference>
<dbReference type="InterPro" id="IPR045864">
    <property type="entry name" value="aa-tRNA-synth_II/BPL/LPL"/>
</dbReference>
<feature type="binding site" evidence="7">
    <location>
        <position position="226"/>
    </location>
    <ligand>
        <name>ATP</name>
        <dbReference type="ChEBI" id="CHEBI:30616"/>
    </ligand>
</feature>